<keyword evidence="4 5" id="KW-0472">Membrane</keyword>
<evidence type="ECO:0000313" key="8">
    <source>
        <dbReference type="Proteomes" id="UP000193411"/>
    </source>
</evidence>
<feature type="domain" description="G-protein coupled receptors family 3 profile" evidence="6">
    <location>
        <begin position="270"/>
        <end position="516"/>
    </location>
</feature>
<name>A0A1Y2HN75_9FUNG</name>
<feature type="transmembrane region" description="Helical" evidence="5">
    <location>
        <begin position="474"/>
        <end position="493"/>
    </location>
</feature>
<feature type="transmembrane region" description="Helical" evidence="5">
    <location>
        <begin position="308"/>
        <end position="330"/>
    </location>
</feature>
<dbReference type="GO" id="GO:0016020">
    <property type="term" value="C:membrane"/>
    <property type="evidence" value="ECO:0007669"/>
    <property type="project" value="UniProtKB-SubCell"/>
</dbReference>
<dbReference type="SUPFAM" id="SSF53850">
    <property type="entry name" value="Periplasmic binding protein-like II"/>
    <property type="match status" value="1"/>
</dbReference>
<feature type="transmembrane region" description="Helical" evidence="5">
    <location>
        <begin position="500"/>
        <end position="518"/>
    </location>
</feature>
<evidence type="ECO:0000256" key="5">
    <source>
        <dbReference type="SAM" id="Phobius"/>
    </source>
</evidence>
<evidence type="ECO:0000313" key="7">
    <source>
        <dbReference type="EMBL" id="ORZ36020.1"/>
    </source>
</evidence>
<evidence type="ECO:0000256" key="3">
    <source>
        <dbReference type="ARBA" id="ARBA00022989"/>
    </source>
</evidence>
<reference evidence="7 8" key="1">
    <citation type="submission" date="2016-07" db="EMBL/GenBank/DDBJ databases">
        <title>Pervasive Adenine N6-methylation of Active Genes in Fungi.</title>
        <authorList>
            <consortium name="DOE Joint Genome Institute"/>
            <person name="Mondo S.J."/>
            <person name="Dannebaum R.O."/>
            <person name="Kuo R.C."/>
            <person name="Labutti K."/>
            <person name="Haridas S."/>
            <person name="Kuo A."/>
            <person name="Salamov A."/>
            <person name="Ahrendt S.R."/>
            <person name="Lipzen A."/>
            <person name="Sullivan W."/>
            <person name="Andreopoulos W.B."/>
            <person name="Clum A."/>
            <person name="Lindquist E."/>
            <person name="Daum C."/>
            <person name="Ramamoorthy G.K."/>
            <person name="Gryganskyi A."/>
            <person name="Culley D."/>
            <person name="Magnuson J.K."/>
            <person name="James T.Y."/>
            <person name="O'Malley M.A."/>
            <person name="Stajich J.E."/>
            <person name="Spatafora J.W."/>
            <person name="Visel A."/>
            <person name="Grigoriev I.V."/>
        </authorList>
    </citation>
    <scope>NUCLEOTIDE SEQUENCE [LARGE SCALE GENOMIC DNA]</scope>
    <source>
        <strain evidence="7 8">PL171</strain>
    </source>
</reference>
<dbReference type="GO" id="GO:0004930">
    <property type="term" value="F:G protein-coupled receptor activity"/>
    <property type="evidence" value="ECO:0007669"/>
    <property type="project" value="InterPro"/>
</dbReference>
<comment type="subcellular location">
    <subcellularLocation>
        <location evidence="1">Membrane</location>
        <topology evidence="1">Multi-pass membrane protein</topology>
    </subcellularLocation>
</comment>
<dbReference type="OrthoDB" id="2145805at2759"/>
<dbReference type="Pfam" id="PF00003">
    <property type="entry name" value="7tm_3"/>
    <property type="match status" value="1"/>
</dbReference>
<feature type="transmembrane region" description="Helical" evidence="5">
    <location>
        <begin position="430"/>
        <end position="454"/>
    </location>
</feature>
<feature type="non-terminal residue" evidence="7">
    <location>
        <position position="519"/>
    </location>
</feature>
<sequence length="519" mass="57930">MGLLGYAGRIAIYFPRFIIDAHPDKIFTSWRSLLQPDVLQYLPAQGTTPTERLASGEFMCTKRYCTNGIYVPPQCMPNGAWFGRCREMWHVTPDYSIGVNEQRIFDLGLPLVVVYLGNRFLPLVEQCLQRQDPTRTCLFFYWTPETLIGMYPVERVNFDPPRPGSWASWNNALAVGPDVKLTVDWDTDLLHKIAHKSVRETVPPAWSMFRSVIFSDADILQMLASVTSTDNLDMIACDWVKKNEAVWKTWIPPAPTDLVSRYTPLLPPNQVSIGLHALYGILLVQLAITSIALYLFRRDAKVRIQSPILLSAALAGAFIQSTAVMLKQWAPSNCSVAPHFIAIGWCLVQVAILLKVWRTYYIFFNLRISTVIYGRLFTLKVTTKHLLATGAVLLVAVLGNVIIKFLMAPLTPEMRALSATQFTNACTMRITPLGIFGEWSWVMFQLHIAGGALWMSHKTKGVVSLYNEHGPVTYATLCQSAVMVALNMLTVLGEAVDPHVLVIVTTLLILLGSIGAVAV</sequence>
<dbReference type="EMBL" id="MCFL01000019">
    <property type="protein sequence ID" value="ORZ36020.1"/>
    <property type="molecule type" value="Genomic_DNA"/>
</dbReference>
<proteinExistence type="predicted"/>
<protein>
    <recommendedName>
        <fullName evidence="6">G-protein coupled receptors family 3 profile domain-containing protein</fullName>
    </recommendedName>
</protein>
<gene>
    <name evidence="7" type="ORF">BCR44DRAFT_147161</name>
</gene>
<evidence type="ECO:0000256" key="2">
    <source>
        <dbReference type="ARBA" id="ARBA00022692"/>
    </source>
</evidence>
<dbReference type="InterPro" id="IPR017978">
    <property type="entry name" value="GPCR_3_C"/>
</dbReference>
<feature type="transmembrane region" description="Helical" evidence="5">
    <location>
        <begin position="385"/>
        <end position="410"/>
    </location>
</feature>
<organism evidence="7 8">
    <name type="scientific">Catenaria anguillulae PL171</name>
    <dbReference type="NCBI Taxonomy" id="765915"/>
    <lineage>
        <taxon>Eukaryota</taxon>
        <taxon>Fungi</taxon>
        <taxon>Fungi incertae sedis</taxon>
        <taxon>Blastocladiomycota</taxon>
        <taxon>Blastocladiomycetes</taxon>
        <taxon>Blastocladiales</taxon>
        <taxon>Catenariaceae</taxon>
        <taxon>Catenaria</taxon>
    </lineage>
</organism>
<dbReference type="AlphaFoldDB" id="A0A1Y2HN75"/>
<evidence type="ECO:0000256" key="4">
    <source>
        <dbReference type="ARBA" id="ARBA00023136"/>
    </source>
</evidence>
<keyword evidence="2 5" id="KW-0812">Transmembrane</keyword>
<evidence type="ECO:0000256" key="1">
    <source>
        <dbReference type="ARBA" id="ARBA00004141"/>
    </source>
</evidence>
<dbReference type="Gene3D" id="3.40.190.100">
    <property type="entry name" value="Glycine betaine-binding periplasmic protein, domain 2"/>
    <property type="match status" value="1"/>
</dbReference>
<keyword evidence="8" id="KW-1185">Reference proteome</keyword>
<accession>A0A1Y2HN75</accession>
<feature type="transmembrane region" description="Helical" evidence="5">
    <location>
        <begin position="277"/>
        <end position="296"/>
    </location>
</feature>
<comment type="caution">
    <text evidence="7">The sequence shown here is derived from an EMBL/GenBank/DDBJ whole genome shotgun (WGS) entry which is preliminary data.</text>
</comment>
<feature type="transmembrane region" description="Helical" evidence="5">
    <location>
        <begin position="361"/>
        <end position="379"/>
    </location>
</feature>
<feature type="transmembrane region" description="Helical" evidence="5">
    <location>
        <begin position="336"/>
        <end position="354"/>
    </location>
</feature>
<keyword evidence="3 5" id="KW-1133">Transmembrane helix</keyword>
<evidence type="ECO:0000259" key="6">
    <source>
        <dbReference type="Pfam" id="PF00003"/>
    </source>
</evidence>
<dbReference type="Proteomes" id="UP000193411">
    <property type="component" value="Unassembled WGS sequence"/>
</dbReference>
<dbReference type="Gene3D" id="3.40.190.10">
    <property type="entry name" value="Periplasmic binding protein-like II"/>
    <property type="match status" value="1"/>
</dbReference>